<evidence type="ECO:0000313" key="1">
    <source>
        <dbReference type="EMBL" id="CBK67751.1"/>
    </source>
</evidence>
<proteinExistence type="predicted"/>
<dbReference type="AlphaFoldDB" id="D6CZZ9"/>
<gene>
    <name evidence="1" type="ORF">BXY_27110</name>
</gene>
<dbReference type="PATRIC" id="fig|657309.4.peg.1511"/>
<dbReference type="Proteomes" id="UP000008795">
    <property type="component" value="Chromosome"/>
</dbReference>
<accession>D6CZZ9</accession>
<dbReference type="HOGENOM" id="CLU_1080359_0_0_10"/>
<dbReference type="KEGG" id="bxy:BXY_27110"/>
<reference evidence="1 2" key="2">
    <citation type="submission" date="2010-03" db="EMBL/GenBank/DDBJ databases">
        <authorList>
            <person name="Pajon A."/>
        </authorList>
    </citation>
    <scope>NUCLEOTIDE SEQUENCE [LARGE SCALE GENOMIC DNA]</scope>
    <source>
        <strain evidence="1 2">XB1A</strain>
    </source>
</reference>
<protein>
    <recommendedName>
        <fullName evidence="3">MjaI restriction endonuclease</fullName>
    </recommendedName>
</protein>
<dbReference type="RefSeq" id="WP_015532144.1">
    <property type="nucleotide sequence ID" value="NC_021017.1"/>
</dbReference>
<sequence length="257" mass="30058">MLNDPWSVGYVSTLIETANWKNKEEWENAYYASGHTRNLYIEQNAAKLGYSKAFFNDITIPYNKQKYYALSWDVKNINTQKGRTKEDLREKGKILYEAVKNNGYGLTLDECVECVRFRVICETWNGIILREHNTKETLLRIFPELTIKETVGEVDHTYAVDLEIFRGTQLICGVQVKPQSYTKNAPYIVKARNANAIKYELYKEKFGVPVFIVISNSRGNILNQEVLTKIKQLVRQILKINAKNRLFKSNNFWRFFK</sequence>
<dbReference type="eggNOG" id="ENOG5032KWP">
    <property type="taxonomic scope" value="Bacteria"/>
</dbReference>
<reference evidence="1 2" key="1">
    <citation type="submission" date="2010-03" db="EMBL/GenBank/DDBJ databases">
        <title>The genome sequence of Bacteriodes xylanisolvens XB1A.</title>
        <authorList>
            <consortium name="metaHIT consortium -- http://www.metahit.eu/"/>
            <person name="Pajon A."/>
            <person name="Turner K."/>
            <person name="Parkhill J."/>
            <person name="Bernalier A."/>
        </authorList>
    </citation>
    <scope>NUCLEOTIDE SEQUENCE [LARGE SCALE GENOMIC DNA]</scope>
    <source>
        <strain evidence="1 2">XB1A</strain>
    </source>
</reference>
<name>D6CZZ9_9BACE</name>
<organism evidence="1 2">
    <name type="scientific">Bacteroides xylanisolvens XB1A</name>
    <dbReference type="NCBI Taxonomy" id="657309"/>
    <lineage>
        <taxon>Bacteria</taxon>
        <taxon>Pseudomonadati</taxon>
        <taxon>Bacteroidota</taxon>
        <taxon>Bacteroidia</taxon>
        <taxon>Bacteroidales</taxon>
        <taxon>Bacteroidaceae</taxon>
        <taxon>Bacteroides</taxon>
    </lineage>
</organism>
<evidence type="ECO:0000313" key="2">
    <source>
        <dbReference type="Proteomes" id="UP000008795"/>
    </source>
</evidence>
<dbReference type="EMBL" id="FP929033">
    <property type="protein sequence ID" value="CBK67751.1"/>
    <property type="molecule type" value="Genomic_DNA"/>
</dbReference>
<evidence type="ECO:0008006" key="3">
    <source>
        <dbReference type="Google" id="ProtNLM"/>
    </source>
</evidence>